<dbReference type="EMBL" id="CP109965">
    <property type="protein sequence ID" value="WAJ69385.1"/>
    <property type="molecule type" value="Genomic_DNA"/>
</dbReference>
<dbReference type="RefSeq" id="WP_268073603.1">
    <property type="nucleotide sequence ID" value="NZ_CP109965.1"/>
</dbReference>
<dbReference type="NCBIfam" id="TIGR02436">
    <property type="entry name" value="four helix bundle protein"/>
    <property type="match status" value="1"/>
</dbReference>
<name>A0ABY7ALP0_9ALTE</name>
<dbReference type="InterPro" id="IPR036583">
    <property type="entry name" value="23S_rRNA_IVS_sf"/>
</dbReference>
<gene>
    <name evidence="1" type="ORF">OLW01_09340</name>
</gene>
<dbReference type="InterPro" id="IPR012657">
    <property type="entry name" value="23S_rRNA-intervening_sequence"/>
</dbReference>
<sequence>MDAGGRITQGAVIEGEDRDSIKECMRFLNIAKGSSAEVITQLYIGIEANLIERNQGITWIKELEEINKMLGGLLNTKRKLLQNIAPK</sequence>
<organism evidence="1 2">
    <name type="scientific">Catenovulum adriaticum</name>
    <dbReference type="NCBI Taxonomy" id="2984846"/>
    <lineage>
        <taxon>Bacteria</taxon>
        <taxon>Pseudomonadati</taxon>
        <taxon>Pseudomonadota</taxon>
        <taxon>Gammaproteobacteria</taxon>
        <taxon>Alteromonadales</taxon>
        <taxon>Alteromonadaceae</taxon>
        <taxon>Catenovulum</taxon>
    </lineage>
</organism>
<dbReference type="Pfam" id="PF05635">
    <property type="entry name" value="23S_rRNA_IVP"/>
    <property type="match status" value="1"/>
</dbReference>
<dbReference type="SUPFAM" id="SSF158446">
    <property type="entry name" value="IVS-encoded protein-like"/>
    <property type="match status" value="1"/>
</dbReference>
<keyword evidence="2" id="KW-1185">Reference proteome</keyword>
<dbReference type="PANTHER" id="PTHR38471">
    <property type="entry name" value="FOUR HELIX BUNDLE PROTEIN"/>
    <property type="match status" value="1"/>
</dbReference>
<accession>A0ABY7ALP0</accession>
<evidence type="ECO:0000313" key="2">
    <source>
        <dbReference type="Proteomes" id="UP001163726"/>
    </source>
</evidence>
<dbReference type="PANTHER" id="PTHR38471:SF2">
    <property type="entry name" value="FOUR HELIX BUNDLE PROTEIN"/>
    <property type="match status" value="1"/>
</dbReference>
<proteinExistence type="predicted"/>
<dbReference type="Gene3D" id="1.20.1440.60">
    <property type="entry name" value="23S rRNA-intervening sequence"/>
    <property type="match status" value="1"/>
</dbReference>
<reference evidence="1" key="1">
    <citation type="submission" date="2022-10" db="EMBL/GenBank/DDBJ databases">
        <title>Catenovulum adriacola sp. nov. isolated in the Harbour of Susak.</title>
        <authorList>
            <person name="Schoch T."/>
            <person name="Reich S.J."/>
            <person name="Stoeferle S."/>
            <person name="Flaiz M."/>
            <person name="Kazda M."/>
            <person name="Riedel C.U."/>
            <person name="Duerre P."/>
        </authorList>
    </citation>
    <scope>NUCLEOTIDE SEQUENCE</scope>
    <source>
        <strain evidence="1">TS8</strain>
    </source>
</reference>
<evidence type="ECO:0000313" key="1">
    <source>
        <dbReference type="EMBL" id="WAJ69385.1"/>
    </source>
</evidence>
<protein>
    <submittedName>
        <fullName evidence="1">Four helix bundle protein</fullName>
    </submittedName>
</protein>
<dbReference type="Proteomes" id="UP001163726">
    <property type="component" value="Chromosome"/>
</dbReference>